<dbReference type="PANTHER" id="PTHR33840:SF2">
    <property type="entry name" value="TLE1 PHOSPHOLIPASE DOMAIN-CONTAINING PROTEIN"/>
    <property type="match status" value="1"/>
</dbReference>
<evidence type="ECO:0000313" key="3">
    <source>
        <dbReference type="Proteomes" id="UP000664169"/>
    </source>
</evidence>
<protein>
    <recommendedName>
        <fullName evidence="1">T6SS Phospholipase effector Tle1-like catalytic domain-containing protein</fullName>
    </recommendedName>
</protein>
<dbReference type="OrthoDB" id="3162439at2759"/>
<evidence type="ECO:0000313" key="2">
    <source>
        <dbReference type="EMBL" id="CAF9924194.1"/>
    </source>
</evidence>
<dbReference type="PANTHER" id="PTHR33840">
    <property type="match status" value="1"/>
</dbReference>
<dbReference type="InterPro" id="IPR018712">
    <property type="entry name" value="Tle1-like_cat"/>
</dbReference>
<name>A0A8H3FIR3_9LECA</name>
<comment type="caution">
    <text evidence="2">The sequence shown here is derived from an EMBL/GenBank/DDBJ whole genome shotgun (WGS) entry which is preliminary data.</text>
</comment>
<sequence length="541" mass="61224">MPVATRSSDAQGSENKSKPSRLMVCFDGTGNVFTGTPGDTNIVKLYNMFDRGCNDQMHYYQPGIGTYPAEGPVNVNPIRAFMRKIEAVLDQALATSFDSHVIAGYNFIMRYYKPGDRIYIFGFSRGAFTARFVARMISHVGLLSRGNEEMVPFAYKVYQDYEANRGGTDAKQAARVKYMNSFKKHFCRTERQEAIDNQEHISDNESGIKVHFLGLFDCVSSVGNLDIPFFQKTPPLPAVKGTAKHIRHAVAIDERRVKFKAALFQQEEAPPGEDIKEVWFPGNHGDVGGGWDVPAQETGVARENNDGDYFQLSDIPLKWMVDEIDDVEQERDPEDRVAWDTVEKASFLNRYEANRVLMTETARMHDTMTFGGGSSWTMSLMWKWMDTIPFIIKRWEFLPKPKTKDEWHWDYIGYPANFGSRRDIPSRALFHYSVLVRLRSGKDVNNNHYLPSNLLWVAKEANAKGLEQRNFKELGALYSPKAAKAKNATTNGNTTTVSGLTFIHDKDQTIGSVFVPGLDDNLTQPLKSDRVYHIAKLSTTP</sequence>
<dbReference type="EMBL" id="CAJPDQ010000021">
    <property type="protein sequence ID" value="CAF9924194.1"/>
    <property type="molecule type" value="Genomic_DNA"/>
</dbReference>
<dbReference type="Proteomes" id="UP000664169">
    <property type="component" value="Unassembled WGS sequence"/>
</dbReference>
<keyword evidence="3" id="KW-1185">Reference proteome</keyword>
<organism evidence="2 3">
    <name type="scientific">Gomphillus americanus</name>
    <dbReference type="NCBI Taxonomy" id="1940652"/>
    <lineage>
        <taxon>Eukaryota</taxon>
        <taxon>Fungi</taxon>
        <taxon>Dikarya</taxon>
        <taxon>Ascomycota</taxon>
        <taxon>Pezizomycotina</taxon>
        <taxon>Lecanoromycetes</taxon>
        <taxon>OSLEUM clade</taxon>
        <taxon>Ostropomycetidae</taxon>
        <taxon>Ostropales</taxon>
        <taxon>Graphidaceae</taxon>
        <taxon>Gomphilloideae</taxon>
        <taxon>Gomphillus</taxon>
    </lineage>
</organism>
<evidence type="ECO:0000259" key="1">
    <source>
        <dbReference type="Pfam" id="PF09994"/>
    </source>
</evidence>
<proteinExistence type="predicted"/>
<accession>A0A8H3FIR3</accession>
<reference evidence="2" key="1">
    <citation type="submission" date="2021-03" db="EMBL/GenBank/DDBJ databases">
        <authorList>
            <person name="Tagirdzhanova G."/>
        </authorList>
    </citation>
    <scope>NUCLEOTIDE SEQUENCE</scope>
</reference>
<gene>
    <name evidence="2" type="ORF">GOMPHAMPRED_003547</name>
</gene>
<dbReference type="Pfam" id="PF09994">
    <property type="entry name" value="T6SS_Tle1-like_cat"/>
    <property type="match status" value="1"/>
</dbReference>
<feature type="domain" description="T6SS Phospholipase effector Tle1-like catalytic" evidence="1">
    <location>
        <begin position="21"/>
        <end position="323"/>
    </location>
</feature>
<dbReference type="AlphaFoldDB" id="A0A8H3FIR3"/>